<feature type="transmembrane region" description="Helical" evidence="7">
    <location>
        <begin position="407"/>
        <end position="429"/>
    </location>
</feature>
<dbReference type="AlphaFoldDB" id="A0A397B962"/>
<dbReference type="GO" id="GO:0005886">
    <property type="term" value="C:plasma membrane"/>
    <property type="evidence" value="ECO:0007669"/>
    <property type="project" value="UniProtKB-SubCell"/>
</dbReference>
<keyword evidence="2" id="KW-1003">Cell membrane</keyword>
<gene>
    <name evidence="8" type="ORF">DYB25_004791</name>
</gene>
<feature type="compositionally biased region" description="Low complexity" evidence="6">
    <location>
        <begin position="565"/>
        <end position="586"/>
    </location>
</feature>
<proteinExistence type="predicted"/>
<evidence type="ECO:0000256" key="1">
    <source>
        <dbReference type="ARBA" id="ARBA00004651"/>
    </source>
</evidence>
<dbReference type="InterPro" id="IPR050367">
    <property type="entry name" value="APC_superfamily"/>
</dbReference>
<keyword evidence="4 7" id="KW-1133">Transmembrane helix</keyword>
<feature type="transmembrane region" description="Helical" evidence="7">
    <location>
        <begin position="23"/>
        <end position="49"/>
    </location>
</feature>
<keyword evidence="5 7" id="KW-0472">Membrane</keyword>
<evidence type="ECO:0000256" key="4">
    <source>
        <dbReference type="ARBA" id="ARBA00022989"/>
    </source>
</evidence>
<feature type="transmembrane region" description="Helical" evidence="7">
    <location>
        <begin position="341"/>
        <end position="363"/>
    </location>
</feature>
<sequence length="586" mass="64027">MTRERGSLTMQSRRRYSAPQKPVGVSLVHSYINLWSTGMTVGMGGHYFAWNTGLVAGPWSFGLAVTVMGMAYICLCCCLGEVTSMVPFTGGAFGLARWTFGFHAGFLVGCCESLQYILYVTCNFVQLSRFTAVTYPSSVEYPYVTWIGSYMLAVGMLCCNSATYNRWNRLLAFLSLGLLVTYVIGSIPLALSSEAVEPNVAPSAIVQDVPSFFQTLPQAAWFFAGVETLNRLCNEVESPNISIPRSQLGCLFTLICTALTVFVMVNVLPPGLPVIATSVAPFNHGFTRMFNCSVEAATLLSIPATFASGQGFAQAYTNIIVALCSSRLLPEGFLICLESTGAPIVAIALGTFISFVLCFMHYYVDVNVVLFDVAMLYAFVAYLSQCIGYIYLRREHSKMHRPFKSPFGIYGALFASGVWVASIGGLVLYQDIRGPIFALGLLGVCSMYYKVYAQKHQVFSTQENKALLFAHVARLNSRQAYRRRSVEGFAGELVKLINPPSKYKQTFPTMYKTANKKRQRSVKATVAVATSGRSIGREVPLPSEQEDALAQARRVVDAAITPLDTTSRPPNSPTTTSTTNNPPAPS</sequence>
<dbReference type="Pfam" id="PF13520">
    <property type="entry name" value="AA_permease_2"/>
    <property type="match status" value="1"/>
</dbReference>
<evidence type="ECO:0000256" key="7">
    <source>
        <dbReference type="SAM" id="Phobius"/>
    </source>
</evidence>
<name>A0A397B962_APHAT</name>
<feature type="transmembrane region" description="Helical" evidence="7">
    <location>
        <begin position="369"/>
        <end position="392"/>
    </location>
</feature>
<evidence type="ECO:0008006" key="10">
    <source>
        <dbReference type="Google" id="ProtNLM"/>
    </source>
</evidence>
<feature type="region of interest" description="Disordered" evidence="6">
    <location>
        <begin position="557"/>
        <end position="586"/>
    </location>
</feature>
<evidence type="ECO:0000256" key="6">
    <source>
        <dbReference type="SAM" id="MobiDB-lite"/>
    </source>
</evidence>
<evidence type="ECO:0000256" key="2">
    <source>
        <dbReference type="ARBA" id="ARBA00022475"/>
    </source>
</evidence>
<feature type="transmembrane region" description="Helical" evidence="7">
    <location>
        <begin position="61"/>
        <end position="88"/>
    </location>
</feature>
<dbReference type="Gene3D" id="1.20.1740.10">
    <property type="entry name" value="Amino acid/polyamine transporter I"/>
    <property type="match status" value="1"/>
</dbReference>
<reference evidence="8 9" key="1">
    <citation type="submission" date="2018-08" db="EMBL/GenBank/DDBJ databases">
        <title>Aphanomyces genome sequencing and annotation.</title>
        <authorList>
            <person name="Minardi D."/>
            <person name="Oidtmann B."/>
            <person name="Van Der Giezen M."/>
            <person name="Studholme D.J."/>
        </authorList>
    </citation>
    <scope>NUCLEOTIDE SEQUENCE [LARGE SCALE GENOMIC DNA]</scope>
    <source>
        <strain evidence="8 9">Yx</strain>
    </source>
</reference>
<protein>
    <recommendedName>
        <fullName evidence="10">Amino acid permease/ SLC12A domain-containing protein</fullName>
    </recommendedName>
</protein>
<feature type="transmembrane region" description="Helical" evidence="7">
    <location>
        <begin position="141"/>
        <end position="159"/>
    </location>
</feature>
<dbReference type="VEuPathDB" id="FungiDB:H257_08189"/>
<accession>A0A397B962</accession>
<feature type="transmembrane region" description="Helical" evidence="7">
    <location>
        <begin position="171"/>
        <end position="191"/>
    </location>
</feature>
<dbReference type="GO" id="GO:0022857">
    <property type="term" value="F:transmembrane transporter activity"/>
    <property type="evidence" value="ECO:0007669"/>
    <property type="project" value="InterPro"/>
</dbReference>
<dbReference type="PANTHER" id="PTHR42770">
    <property type="entry name" value="AMINO ACID TRANSPORTER-RELATED"/>
    <property type="match status" value="1"/>
</dbReference>
<evidence type="ECO:0000256" key="5">
    <source>
        <dbReference type="ARBA" id="ARBA00023136"/>
    </source>
</evidence>
<organism evidence="8 9">
    <name type="scientific">Aphanomyces astaci</name>
    <name type="common">Crayfish plague agent</name>
    <dbReference type="NCBI Taxonomy" id="112090"/>
    <lineage>
        <taxon>Eukaryota</taxon>
        <taxon>Sar</taxon>
        <taxon>Stramenopiles</taxon>
        <taxon>Oomycota</taxon>
        <taxon>Saprolegniomycetes</taxon>
        <taxon>Saprolegniales</taxon>
        <taxon>Verrucalvaceae</taxon>
        <taxon>Aphanomyces</taxon>
    </lineage>
</organism>
<keyword evidence="3 7" id="KW-0812">Transmembrane</keyword>
<feature type="transmembrane region" description="Helical" evidence="7">
    <location>
        <begin position="100"/>
        <end position="121"/>
    </location>
</feature>
<dbReference type="Proteomes" id="UP000266239">
    <property type="component" value="Unassembled WGS sequence"/>
</dbReference>
<dbReference type="PANTHER" id="PTHR42770:SF7">
    <property type="entry name" value="MEMBRANE PROTEIN"/>
    <property type="match status" value="1"/>
</dbReference>
<comment type="caution">
    <text evidence="8">The sequence shown here is derived from an EMBL/GenBank/DDBJ whole genome shotgun (WGS) entry which is preliminary data.</text>
</comment>
<evidence type="ECO:0000313" key="8">
    <source>
        <dbReference type="EMBL" id="RHY16731.1"/>
    </source>
</evidence>
<comment type="subcellular location">
    <subcellularLocation>
        <location evidence="1">Cell membrane</location>
        <topology evidence="1">Multi-pass membrane protein</topology>
    </subcellularLocation>
</comment>
<evidence type="ECO:0000313" key="9">
    <source>
        <dbReference type="Proteomes" id="UP000266239"/>
    </source>
</evidence>
<dbReference type="InterPro" id="IPR002293">
    <property type="entry name" value="AA/rel_permease1"/>
</dbReference>
<dbReference type="EMBL" id="QUTA01005209">
    <property type="protein sequence ID" value="RHY16731.1"/>
    <property type="molecule type" value="Genomic_DNA"/>
</dbReference>
<evidence type="ECO:0000256" key="3">
    <source>
        <dbReference type="ARBA" id="ARBA00022692"/>
    </source>
</evidence>
<feature type="transmembrane region" description="Helical" evidence="7">
    <location>
        <begin position="435"/>
        <end position="452"/>
    </location>
</feature>